<proteinExistence type="predicted"/>
<protein>
    <submittedName>
        <fullName evidence="2">Uncharacterized protein</fullName>
    </submittedName>
</protein>
<dbReference type="EMBL" id="JACASE010000001">
    <property type="protein sequence ID" value="KAF6505813.1"/>
    <property type="molecule type" value="Genomic_DNA"/>
</dbReference>
<comment type="caution">
    <text evidence="2">The sequence shown here is derived from an EMBL/GenBank/DDBJ whole genome shotgun (WGS) entry which is preliminary data.</text>
</comment>
<gene>
    <name evidence="2" type="ORF">HJG63_007709</name>
</gene>
<evidence type="ECO:0000313" key="3">
    <source>
        <dbReference type="Proteomes" id="UP000593571"/>
    </source>
</evidence>
<name>A0A7J8KAA4_ROUAE</name>
<feature type="compositionally biased region" description="Basic residues" evidence="1">
    <location>
        <begin position="83"/>
        <end position="92"/>
    </location>
</feature>
<keyword evidence="3" id="KW-1185">Reference proteome</keyword>
<evidence type="ECO:0000313" key="2">
    <source>
        <dbReference type="EMBL" id="KAF6505813.1"/>
    </source>
</evidence>
<sequence length="126" mass="13895">MVSPRAQCHEALSRSCGRRHCPLRKLPSSRTACPAEHWLPPPPPPAFRLGRDAHGWNHPAFPSTTGSLRSAECLQGRPPRLAGRGRQRRVRQWPRCGARDRLRPHGLRSAASPPAPRSQGQGTSLP</sequence>
<evidence type="ECO:0000256" key="1">
    <source>
        <dbReference type="SAM" id="MobiDB-lite"/>
    </source>
</evidence>
<accession>A0A7J8KAA4</accession>
<dbReference type="Proteomes" id="UP000593571">
    <property type="component" value="Unassembled WGS sequence"/>
</dbReference>
<dbReference type="AlphaFoldDB" id="A0A7J8KAA4"/>
<organism evidence="2 3">
    <name type="scientific">Rousettus aegyptiacus</name>
    <name type="common">Egyptian fruit bat</name>
    <name type="synonym">Pteropus aegyptiacus</name>
    <dbReference type="NCBI Taxonomy" id="9407"/>
    <lineage>
        <taxon>Eukaryota</taxon>
        <taxon>Metazoa</taxon>
        <taxon>Chordata</taxon>
        <taxon>Craniata</taxon>
        <taxon>Vertebrata</taxon>
        <taxon>Euteleostomi</taxon>
        <taxon>Mammalia</taxon>
        <taxon>Eutheria</taxon>
        <taxon>Laurasiatheria</taxon>
        <taxon>Chiroptera</taxon>
        <taxon>Yinpterochiroptera</taxon>
        <taxon>Pteropodoidea</taxon>
        <taxon>Pteropodidae</taxon>
        <taxon>Rousettinae</taxon>
        <taxon>Rousettus</taxon>
    </lineage>
</organism>
<feature type="region of interest" description="Disordered" evidence="1">
    <location>
        <begin position="25"/>
        <end position="126"/>
    </location>
</feature>
<reference evidence="2 3" key="1">
    <citation type="journal article" date="2020" name="Nature">
        <title>Six reference-quality genomes reveal evolution of bat adaptations.</title>
        <authorList>
            <person name="Jebb D."/>
            <person name="Huang Z."/>
            <person name="Pippel M."/>
            <person name="Hughes G.M."/>
            <person name="Lavrichenko K."/>
            <person name="Devanna P."/>
            <person name="Winkler S."/>
            <person name="Jermiin L.S."/>
            <person name="Skirmuntt E.C."/>
            <person name="Katzourakis A."/>
            <person name="Burkitt-Gray L."/>
            <person name="Ray D.A."/>
            <person name="Sullivan K.A.M."/>
            <person name="Roscito J.G."/>
            <person name="Kirilenko B.M."/>
            <person name="Davalos L.M."/>
            <person name="Corthals A.P."/>
            <person name="Power M.L."/>
            <person name="Jones G."/>
            <person name="Ransome R.D."/>
            <person name="Dechmann D.K.N."/>
            <person name="Locatelli A.G."/>
            <person name="Puechmaille S.J."/>
            <person name="Fedrigo O."/>
            <person name="Jarvis E.D."/>
            <person name="Hiller M."/>
            <person name="Vernes S.C."/>
            <person name="Myers E.W."/>
            <person name="Teeling E.C."/>
        </authorList>
    </citation>
    <scope>NUCLEOTIDE SEQUENCE [LARGE SCALE GENOMIC DNA]</scope>
    <source>
        <strain evidence="2">MRouAeg1</strain>
        <tissue evidence="2">Muscle</tissue>
    </source>
</reference>